<gene>
    <name evidence="13" type="ORF">PEBR_06160</name>
</gene>
<keyword evidence="7" id="KW-0479">Metal-binding</keyword>
<dbReference type="Gene3D" id="2.102.10.10">
    <property type="entry name" value="Rieske [2Fe-2S] iron-sulphur domain"/>
    <property type="match status" value="1"/>
</dbReference>
<keyword evidence="8" id="KW-0560">Oxidoreductase</keyword>
<evidence type="ECO:0000256" key="8">
    <source>
        <dbReference type="ARBA" id="ARBA00023002"/>
    </source>
</evidence>
<dbReference type="SUPFAM" id="SSF55961">
    <property type="entry name" value="Bet v1-like"/>
    <property type="match status" value="1"/>
</dbReference>
<dbReference type="AlphaFoldDB" id="A0A1S9RYA8"/>
<dbReference type="PANTHER" id="PTHR43756:SF6">
    <property type="entry name" value="CLUSTER-BINDING PROTEIN, PUTATIVE (AFU_ORTHOLOGUE AFUA_6G03920)-RELATED"/>
    <property type="match status" value="1"/>
</dbReference>
<dbReference type="PANTHER" id="PTHR43756">
    <property type="entry name" value="CHOLINE MONOOXYGENASE, CHLOROPLASTIC"/>
    <property type="match status" value="1"/>
</dbReference>
<evidence type="ECO:0000256" key="4">
    <source>
        <dbReference type="ARBA" id="ARBA00012763"/>
    </source>
</evidence>
<protein>
    <recommendedName>
        <fullName evidence="5">Choline monooxygenase, chloroplastic</fullName>
        <ecNumber evidence="4">1.14.15.7</ecNumber>
    </recommendedName>
</protein>
<dbReference type="GO" id="GO:0005506">
    <property type="term" value="F:iron ion binding"/>
    <property type="evidence" value="ECO:0007669"/>
    <property type="project" value="InterPro"/>
</dbReference>
<comment type="function">
    <text evidence="1">Catalyzes the first step of the osmoprotectant glycine betaine synthesis.</text>
</comment>
<keyword evidence="9" id="KW-0408">Iron</keyword>
<keyword evidence="10" id="KW-0411">Iron-sulfur</keyword>
<dbReference type="UniPathway" id="UPA00529">
    <property type="reaction ID" value="UER00430"/>
</dbReference>
<evidence type="ECO:0000256" key="5">
    <source>
        <dbReference type="ARBA" id="ARBA00014931"/>
    </source>
</evidence>
<feature type="domain" description="Rieske" evidence="12">
    <location>
        <begin position="420"/>
        <end position="517"/>
    </location>
</feature>
<evidence type="ECO:0000259" key="12">
    <source>
        <dbReference type="PROSITE" id="PS51296"/>
    </source>
</evidence>
<dbReference type="PRINTS" id="PR00090">
    <property type="entry name" value="RNGDIOXGNASE"/>
</dbReference>
<dbReference type="InterPro" id="IPR017941">
    <property type="entry name" value="Rieske_2Fe-2S"/>
</dbReference>
<evidence type="ECO:0000256" key="7">
    <source>
        <dbReference type="ARBA" id="ARBA00022723"/>
    </source>
</evidence>
<evidence type="ECO:0000256" key="9">
    <source>
        <dbReference type="ARBA" id="ARBA00023004"/>
    </source>
</evidence>
<comment type="caution">
    <text evidence="13">The sequence shown here is derived from an EMBL/GenBank/DDBJ whole genome shotgun (WGS) entry which is preliminary data.</text>
</comment>
<dbReference type="GO" id="GO:0019133">
    <property type="term" value="F:choline monooxygenase activity"/>
    <property type="evidence" value="ECO:0007669"/>
    <property type="project" value="UniProtKB-EC"/>
</dbReference>
<dbReference type="GO" id="GO:0051537">
    <property type="term" value="F:2 iron, 2 sulfur cluster binding"/>
    <property type="evidence" value="ECO:0007669"/>
    <property type="project" value="UniProtKB-KW"/>
</dbReference>
<dbReference type="CDD" id="cd00680">
    <property type="entry name" value="RHO_alpha_C"/>
    <property type="match status" value="1"/>
</dbReference>
<evidence type="ECO:0000256" key="3">
    <source>
        <dbReference type="ARBA" id="ARBA00010848"/>
    </source>
</evidence>
<organism evidence="13 14">
    <name type="scientific">Penicillium brasilianum</name>
    <dbReference type="NCBI Taxonomy" id="104259"/>
    <lineage>
        <taxon>Eukaryota</taxon>
        <taxon>Fungi</taxon>
        <taxon>Dikarya</taxon>
        <taxon>Ascomycota</taxon>
        <taxon>Pezizomycotina</taxon>
        <taxon>Eurotiomycetes</taxon>
        <taxon>Eurotiomycetidae</taxon>
        <taxon>Eurotiales</taxon>
        <taxon>Aspergillaceae</taxon>
        <taxon>Penicillium</taxon>
    </lineage>
</organism>
<dbReference type="EMBL" id="LJBN01000090">
    <property type="protein sequence ID" value="OOQ90281.1"/>
    <property type="molecule type" value="Genomic_DNA"/>
</dbReference>
<keyword evidence="6" id="KW-0001">2Fe-2S</keyword>
<dbReference type="InterPro" id="IPR001663">
    <property type="entry name" value="Rng_hydr_dOase-A"/>
</dbReference>
<dbReference type="CDD" id="cd03469">
    <property type="entry name" value="Rieske_RO_Alpha_N"/>
    <property type="match status" value="1"/>
</dbReference>
<dbReference type="GO" id="GO:0019285">
    <property type="term" value="P:glycine betaine biosynthetic process from choline"/>
    <property type="evidence" value="ECO:0007669"/>
    <property type="project" value="UniProtKB-UniPathway"/>
</dbReference>
<evidence type="ECO:0000256" key="11">
    <source>
        <dbReference type="ARBA" id="ARBA00049097"/>
    </source>
</evidence>
<evidence type="ECO:0000256" key="2">
    <source>
        <dbReference type="ARBA" id="ARBA00004866"/>
    </source>
</evidence>
<comment type="catalytic activity">
    <reaction evidence="11">
        <text>choline + 2 reduced [2Fe-2S]-[ferredoxin] + O2 + 2 H(+) = betaine aldehyde hydrate + 2 oxidized [2Fe-2S]-[ferredoxin] + H2O</text>
        <dbReference type="Rhea" id="RHEA:17769"/>
        <dbReference type="Rhea" id="RHEA-COMP:10000"/>
        <dbReference type="Rhea" id="RHEA-COMP:10001"/>
        <dbReference type="ChEBI" id="CHEBI:15354"/>
        <dbReference type="ChEBI" id="CHEBI:15377"/>
        <dbReference type="ChEBI" id="CHEBI:15378"/>
        <dbReference type="ChEBI" id="CHEBI:15379"/>
        <dbReference type="ChEBI" id="CHEBI:15870"/>
        <dbReference type="ChEBI" id="CHEBI:33737"/>
        <dbReference type="ChEBI" id="CHEBI:33738"/>
        <dbReference type="EC" id="1.14.15.7"/>
    </reaction>
</comment>
<evidence type="ECO:0000313" key="13">
    <source>
        <dbReference type="EMBL" id="OOQ90281.1"/>
    </source>
</evidence>
<dbReference type="Proteomes" id="UP000190744">
    <property type="component" value="Unassembled WGS sequence"/>
</dbReference>
<dbReference type="Pfam" id="PF00848">
    <property type="entry name" value="Ring_hydroxyl_A"/>
    <property type="match status" value="2"/>
</dbReference>
<name>A0A1S9RYA8_PENBI</name>
<dbReference type="InterPro" id="IPR015879">
    <property type="entry name" value="Ring_hydroxy_dOase_asu_C_dom"/>
</dbReference>
<dbReference type="PROSITE" id="PS51296">
    <property type="entry name" value="RIESKE"/>
    <property type="match status" value="1"/>
</dbReference>
<evidence type="ECO:0000256" key="6">
    <source>
        <dbReference type="ARBA" id="ARBA00022714"/>
    </source>
</evidence>
<dbReference type="Gene3D" id="3.90.380.10">
    <property type="entry name" value="Naphthalene 1,2-dioxygenase Alpha Subunit, Chain A, domain 1"/>
    <property type="match status" value="2"/>
</dbReference>
<dbReference type="InterPro" id="IPR036922">
    <property type="entry name" value="Rieske_2Fe-2S_sf"/>
</dbReference>
<proteinExistence type="inferred from homology"/>
<reference evidence="14" key="1">
    <citation type="submission" date="2015-09" db="EMBL/GenBank/DDBJ databases">
        <authorList>
            <person name="Fill T.P."/>
            <person name="Baretta J.F."/>
            <person name="de Almeida L.G."/>
            <person name="Rocha M."/>
            <person name="de Souza D.H."/>
            <person name="Malavazi I."/>
            <person name="Cerdeira L.T."/>
            <person name="Hong H."/>
            <person name="Samborskyy M."/>
            <person name="de Vasconcelos A.T."/>
            <person name="Leadlay P."/>
            <person name="Rodrigues-Filho E."/>
        </authorList>
    </citation>
    <scope>NUCLEOTIDE SEQUENCE [LARGE SCALE GENOMIC DNA]</scope>
    <source>
        <strain evidence="14">LaBioMMi 136</strain>
    </source>
</reference>
<dbReference type="EC" id="1.14.15.7" evidence="4"/>
<accession>A0A1S9RYA8</accession>
<comment type="pathway">
    <text evidence="2">Amine and polyamine biosynthesis; betaine biosynthesis via choline pathway; betaine aldehyde from choline (monooxygenase route): step 1/1.</text>
</comment>
<sequence length="763" mass="86560">MTELTRTLPASWYCNEPLYQMERKAVFLKSWYLLGPVTRFQKVGEHVDYEIAQQPIYAVRLSGEALHPLADELKVFNAKTDKELRSHLTPTGLLFSTISDDAPSFHEFFPELEELLGKVDFTRLPHRRSIRYEGRFNWKTMVDGYQECLHCQYTHPSFSVFYPPTFYTVRNNHNFSQHIADPKKPDDGLFLYFFPNCTLNVYGGGMSSFRVCPTADPQVTRMEFDYYHLAEGERFEEYFKFVRQVAMEDYELCEKAQDNLARGVYHEGILNPEKENGVSYYQQRVFQMVCEQHAADRASKRNDDSVPKDQVAPPLNNKGGVQLSLNTLFRELKVMEFLSAYLLTRSSVIVALLTVLFLTHQSWTHLSRSKKSYQISGGSPNVHDEHNLVVSKEPDVPEGWWSGREVFELERRAIFSKSWLYLAYVTQFCKAGAYQSFDIAGFPIFLIRGKDDKIRAFHNVCRHRAYTITRKETGTSTVLGCRYHGWSYDTTGRLVKAPQFDGIPGFDKSENGLFEIHTHTTDHGMVFVNLESGEPIPFPNSTASDIDRFASAARLGSKSRWLAGQTLTGTFNWKFGMSLQYHTVVADQLEEIVSAAAPPSVAAKFSKFIRQHSSKAKSHIFPGNFLYSFEDGHFWISLSFIPASESTTQVRYDMFGLSSTTGNNEGELTNAIAESIKTILQKIEIEFSSVTPGSLDTSSNTSQILDQLQGHLRLEKKNGSQILPAMRQPKGSSLFQQAEQLCKDIDCAGSGSRSGSGSNGLDW</sequence>
<evidence type="ECO:0000256" key="10">
    <source>
        <dbReference type="ARBA" id="ARBA00023014"/>
    </source>
</evidence>
<dbReference type="SUPFAM" id="SSF50022">
    <property type="entry name" value="ISP domain"/>
    <property type="match status" value="2"/>
</dbReference>
<evidence type="ECO:0000256" key="1">
    <source>
        <dbReference type="ARBA" id="ARBA00002149"/>
    </source>
</evidence>
<dbReference type="Pfam" id="PF00355">
    <property type="entry name" value="Rieske"/>
    <property type="match status" value="1"/>
</dbReference>
<evidence type="ECO:0000313" key="14">
    <source>
        <dbReference type="Proteomes" id="UP000190744"/>
    </source>
</evidence>
<comment type="similarity">
    <text evidence="3">Belongs to the choline monooxygenase family.</text>
</comment>